<dbReference type="Gene3D" id="3.80.10.10">
    <property type="entry name" value="Ribonuclease Inhibitor"/>
    <property type="match status" value="1"/>
</dbReference>
<dbReference type="Proteomes" id="UP000663834">
    <property type="component" value="Unassembled WGS sequence"/>
</dbReference>
<comment type="caution">
    <text evidence="2">The sequence shown here is derived from an EMBL/GenBank/DDBJ whole genome shotgun (WGS) entry which is preliminary data.</text>
</comment>
<dbReference type="Proteomes" id="UP000663855">
    <property type="component" value="Unassembled WGS sequence"/>
</dbReference>
<dbReference type="PROSITE" id="PS50181">
    <property type="entry name" value="FBOX"/>
    <property type="match status" value="1"/>
</dbReference>
<dbReference type="InterPro" id="IPR001810">
    <property type="entry name" value="F-box_dom"/>
</dbReference>
<evidence type="ECO:0000313" key="2">
    <source>
        <dbReference type="EMBL" id="CAF1248501.1"/>
    </source>
</evidence>
<sequence>MKFEELPNELLLDLFEFCDPIQLIRSFQHLNTRFNQLLFVRFCSYRLDFRSISKANFHLMCEEYLPLIIDNVSSLCLSDGEETPQLSQHLIPYCLTLDEFTRLRSLLIQNIDTPSTLLNITLDCFYLPYLTHLKFIKCHFTSNTSPNELFVNIWNLKQLTHCTLDIIFEHAFNSATFSIISKSIEYLSIKNFTFSSTELAYLLHSVPSLRHLFIKFGQPINTELFRLPSVELLTSLKIYFDGSVCSLTHILKSMPNLLYLTFETETINLNGNQWKQILIDYVPQIKRFRFLMKVLSIKNNNVEEQLDDVLNTFRTPFWLDEHQWFVRCDWPQHSKKLFLLYTLPYCFGDIHVIHQNQWSKTTGPNTCDYNSYDRVMNVFYNGRIGNLTLSPIVYPNVRYLTLRVSVDNYFWTIIPTLDHLLSLEIIEIRGNSQSKSYLKVLLNRAPRLKYLSIDPTSCLQLVQMNISHPSLCRIRLKSYCTRMNRYLNAEQCSILANSLLGRQCEVLTIRIDDRSIILDLVRNMCNLRALNCECQNEFWANHVTFSSDDELVVWLRSSLPDKYSISRHRSCLVQLWISR</sequence>
<proteinExistence type="predicted"/>
<reference evidence="2" key="1">
    <citation type="submission" date="2021-02" db="EMBL/GenBank/DDBJ databases">
        <authorList>
            <person name="Nowell W R."/>
        </authorList>
    </citation>
    <scope>NUCLEOTIDE SEQUENCE</scope>
</reference>
<dbReference type="SUPFAM" id="SSF52047">
    <property type="entry name" value="RNI-like"/>
    <property type="match status" value="1"/>
</dbReference>
<evidence type="ECO:0000313" key="4">
    <source>
        <dbReference type="EMBL" id="CAF2156238.1"/>
    </source>
</evidence>
<dbReference type="AlphaFoldDB" id="A0A814ZU96"/>
<dbReference type="InterPro" id="IPR032675">
    <property type="entry name" value="LRR_dom_sf"/>
</dbReference>
<dbReference type="Proteomes" id="UP000663824">
    <property type="component" value="Unassembled WGS sequence"/>
</dbReference>
<dbReference type="EMBL" id="CAJOBJ010095272">
    <property type="protein sequence ID" value="CAF4561497.1"/>
    <property type="molecule type" value="Genomic_DNA"/>
</dbReference>
<protein>
    <recommendedName>
        <fullName evidence="1">F-box domain-containing protein</fullName>
    </recommendedName>
</protein>
<feature type="domain" description="F-box" evidence="1">
    <location>
        <begin position="1"/>
        <end position="52"/>
    </location>
</feature>
<evidence type="ECO:0000313" key="5">
    <source>
        <dbReference type="EMBL" id="CAF4561497.1"/>
    </source>
</evidence>
<dbReference type="Proteomes" id="UP000681720">
    <property type="component" value="Unassembled WGS sequence"/>
</dbReference>
<dbReference type="EMBL" id="CAJNOW010000402">
    <property type="protein sequence ID" value="CAF1274753.1"/>
    <property type="molecule type" value="Genomic_DNA"/>
</dbReference>
<organism evidence="2 6">
    <name type="scientific">Rotaria magnacalcarata</name>
    <dbReference type="NCBI Taxonomy" id="392030"/>
    <lineage>
        <taxon>Eukaryota</taxon>
        <taxon>Metazoa</taxon>
        <taxon>Spiralia</taxon>
        <taxon>Gnathifera</taxon>
        <taxon>Rotifera</taxon>
        <taxon>Eurotatoria</taxon>
        <taxon>Bdelloidea</taxon>
        <taxon>Philodinida</taxon>
        <taxon>Philodinidae</taxon>
        <taxon>Rotaria</taxon>
    </lineage>
</organism>
<dbReference type="OrthoDB" id="9987434at2759"/>
<evidence type="ECO:0000259" key="1">
    <source>
        <dbReference type="PROSITE" id="PS50181"/>
    </source>
</evidence>
<dbReference type="EMBL" id="CAJNOV010006475">
    <property type="protein sequence ID" value="CAF1248501.1"/>
    <property type="molecule type" value="Genomic_DNA"/>
</dbReference>
<name>A0A814ZU96_9BILA</name>
<gene>
    <name evidence="2" type="ORF">CJN711_LOCUS14365</name>
    <name evidence="5" type="ORF">GIL414_LOCUS37269</name>
    <name evidence="3" type="ORF">KQP761_LOCUS3472</name>
    <name evidence="4" type="ORF">MBJ925_LOCUS32277</name>
</gene>
<evidence type="ECO:0000313" key="6">
    <source>
        <dbReference type="Proteomes" id="UP000663855"/>
    </source>
</evidence>
<dbReference type="EMBL" id="CAJNRE010017619">
    <property type="protein sequence ID" value="CAF2156238.1"/>
    <property type="molecule type" value="Genomic_DNA"/>
</dbReference>
<evidence type="ECO:0000313" key="3">
    <source>
        <dbReference type="EMBL" id="CAF1274753.1"/>
    </source>
</evidence>
<accession>A0A814ZU96</accession>